<dbReference type="Proteomes" id="UP000499080">
    <property type="component" value="Unassembled WGS sequence"/>
</dbReference>
<feature type="region of interest" description="Disordered" evidence="1">
    <location>
        <begin position="1"/>
        <end position="21"/>
    </location>
</feature>
<comment type="caution">
    <text evidence="2">The sequence shown here is derived from an EMBL/GenBank/DDBJ whole genome shotgun (WGS) entry which is preliminary data.</text>
</comment>
<evidence type="ECO:0000313" key="2">
    <source>
        <dbReference type="EMBL" id="GBM53695.1"/>
    </source>
</evidence>
<protein>
    <submittedName>
        <fullName evidence="2">Uncharacterized protein</fullName>
    </submittedName>
</protein>
<accession>A0A4Y2GLV8</accession>
<dbReference type="AlphaFoldDB" id="A0A4Y2GLV8"/>
<proteinExistence type="predicted"/>
<evidence type="ECO:0000313" key="3">
    <source>
        <dbReference type="Proteomes" id="UP000499080"/>
    </source>
</evidence>
<gene>
    <name evidence="2" type="ORF">AVEN_233665_1</name>
</gene>
<reference evidence="2 3" key="1">
    <citation type="journal article" date="2019" name="Sci. Rep.">
        <title>Orb-weaving spider Araneus ventricosus genome elucidates the spidroin gene catalogue.</title>
        <authorList>
            <person name="Kono N."/>
            <person name="Nakamura H."/>
            <person name="Ohtoshi R."/>
            <person name="Moran D.A.P."/>
            <person name="Shinohara A."/>
            <person name="Yoshida Y."/>
            <person name="Fujiwara M."/>
            <person name="Mori M."/>
            <person name="Tomita M."/>
            <person name="Arakawa K."/>
        </authorList>
    </citation>
    <scope>NUCLEOTIDE SEQUENCE [LARGE SCALE GENOMIC DNA]</scope>
</reference>
<dbReference type="EMBL" id="BGPR01001429">
    <property type="protein sequence ID" value="GBM53695.1"/>
    <property type="molecule type" value="Genomic_DNA"/>
</dbReference>
<evidence type="ECO:0000256" key="1">
    <source>
        <dbReference type="SAM" id="MobiDB-lite"/>
    </source>
</evidence>
<name>A0A4Y2GLV8_ARAVE</name>
<feature type="compositionally biased region" description="Polar residues" evidence="1">
    <location>
        <begin position="12"/>
        <end position="21"/>
    </location>
</feature>
<sequence length="95" mass="10813">MTRTTPELAPPLQTSSPHQQEDTILNSDQIIAVNNITASTKINKLPHHTNMRTITTYLKHIRATFRRIFTGICYGRCNLEAQPLSSGYRAPFRFV</sequence>
<keyword evidence="3" id="KW-1185">Reference proteome</keyword>
<organism evidence="2 3">
    <name type="scientific">Araneus ventricosus</name>
    <name type="common">Orbweaver spider</name>
    <name type="synonym">Epeira ventricosa</name>
    <dbReference type="NCBI Taxonomy" id="182803"/>
    <lineage>
        <taxon>Eukaryota</taxon>
        <taxon>Metazoa</taxon>
        <taxon>Ecdysozoa</taxon>
        <taxon>Arthropoda</taxon>
        <taxon>Chelicerata</taxon>
        <taxon>Arachnida</taxon>
        <taxon>Araneae</taxon>
        <taxon>Araneomorphae</taxon>
        <taxon>Entelegynae</taxon>
        <taxon>Araneoidea</taxon>
        <taxon>Araneidae</taxon>
        <taxon>Araneus</taxon>
    </lineage>
</organism>